<dbReference type="Ensembl" id="ENSEEET00000001223.2">
    <property type="protein sequence ID" value="ENSEEEP00000001197.2"/>
    <property type="gene ID" value="ENSEEEG00000000810.2"/>
</dbReference>
<dbReference type="Proteomes" id="UP000314983">
    <property type="component" value="Chromosome 18"/>
</dbReference>
<keyword evidence="4" id="KW-0393">Immunoglobulin domain</keyword>
<dbReference type="PANTHER" id="PTHR19367">
    <property type="entry name" value="T-CELL RECEPTOR ALPHA CHAIN V REGION"/>
    <property type="match status" value="1"/>
</dbReference>
<dbReference type="InterPro" id="IPR013783">
    <property type="entry name" value="Ig-like_fold"/>
</dbReference>
<evidence type="ECO:0000256" key="5">
    <source>
        <dbReference type="ARBA" id="ARBA00043266"/>
    </source>
</evidence>
<keyword evidence="5" id="KW-0391">Immunity</keyword>
<evidence type="ECO:0000313" key="8">
    <source>
        <dbReference type="Ensembl" id="ENSEEEP00000001197.2"/>
    </source>
</evidence>
<reference evidence="9" key="1">
    <citation type="journal article" date="2014" name="Science">
        <title>Nonhuman genetics. Genomic basis for the convergent evolution of electric organs.</title>
        <authorList>
            <person name="Gallant J.R."/>
            <person name="Traeger L.L."/>
            <person name="Volkening J.D."/>
            <person name="Moffett H."/>
            <person name="Chen P.H."/>
            <person name="Novina C.D."/>
            <person name="Phillips G.N.Jr."/>
            <person name="Anand R."/>
            <person name="Wells G.B."/>
            <person name="Pinch M."/>
            <person name="Guth R."/>
            <person name="Unguez G.A."/>
            <person name="Albert J.S."/>
            <person name="Zakon H.H."/>
            <person name="Samanta M.P."/>
            <person name="Sussman M.R."/>
        </authorList>
    </citation>
    <scope>NUCLEOTIDE SEQUENCE [LARGE SCALE GENOMIC DNA]</scope>
</reference>
<accession>A0A4W4DPY5</accession>
<dbReference type="InterPro" id="IPR036179">
    <property type="entry name" value="Ig-like_dom_sf"/>
</dbReference>
<keyword evidence="2" id="KW-1064">Adaptive immunity</keyword>
<evidence type="ECO:0000256" key="6">
    <source>
        <dbReference type="SAM" id="SignalP"/>
    </source>
</evidence>
<evidence type="ECO:0000256" key="4">
    <source>
        <dbReference type="ARBA" id="ARBA00023319"/>
    </source>
</evidence>
<evidence type="ECO:0000259" key="7">
    <source>
        <dbReference type="PROSITE" id="PS50835"/>
    </source>
</evidence>
<protein>
    <recommendedName>
        <fullName evidence="7">Ig-like domain-containing protein</fullName>
    </recommendedName>
</protein>
<organism evidence="8 9">
    <name type="scientific">Electrophorus electricus</name>
    <name type="common">Electric eel</name>
    <name type="synonym">Gymnotus electricus</name>
    <dbReference type="NCBI Taxonomy" id="8005"/>
    <lineage>
        <taxon>Eukaryota</taxon>
        <taxon>Metazoa</taxon>
        <taxon>Chordata</taxon>
        <taxon>Craniata</taxon>
        <taxon>Vertebrata</taxon>
        <taxon>Euteleostomi</taxon>
        <taxon>Actinopterygii</taxon>
        <taxon>Neopterygii</taxon>
        <taxon>Teleostei</taxon>
        <taxon>Ostariophysi</taxon>
        <taxon>Gymnotiformes</taxon>
        <taxon>Gymnotoidei</taxon>
        <taxon>Gymnotidae</taxon>
        <taxon>Electrophorus</taxon>
    </lineage>
</organism>
<reference evidence="9" key="2">
    <citation type="journal article" date="2017" name="Sci. Adv.">
        <title>A tail of two voltages: Proteomic comparison of the three electric organs of the electric eel.</title>
        <authorList>
            <person name="Traeger L.L."/>
            <person name="Sabat G."/>
            <person name="Barrett-Wilt G.A."/>
            <person name="Wells G.B."/>
            <person name="Sussman M.R."/>
        </authorList>
    </citation>
    <scope>NUCLEOTIDE SEQUENCE [LARGE SCALE GENOMIC DNA]</scope>
</reference>
<keyword evidence="1 6" id="KW-0732">Signal</keyword>
<dbReference type="InterPro" id="IPR013106">
    <property type="entry name" value="Ig_V-set"/>
</dbReference>
<evidence type="ECO:0000256" key="2">
    <source>
        <dbReference type="ARBA" id="ARBA00023130"/>
    </source>
</evidence>
<dbReference type="OMA" id="YSANSEY"/>
<dbReference type="SUPFAM" id="SSF48726">
    <property type="entry name" value="Immunoglobulin"/>
    <property type="match status" value="1"/>
</dbReference>
<dbReference type="GO" id="GO:0002250">
    <property type="term" value="P:adaptive immune response"/>
    <property type="evidence" value="ECO:0007669"/>
    <property type="project" value="UniProtKB-KW"/>
</dbReference>
<feature type="signal peptide" evidence="6">
    <location>
        <begin position="1"/>
        <end position="16"/>
    </location>
</feature>
<sequence length="116" mass="13250">MERALLILTLVSGIFCEDQIGPKEESLNIAEQESVKLSCSYESSSEYVYLYWYREHPHQAPQFLLWKGARSWSAYESSPPARFQSTTSRTSTELSITKAILKDSALYYCALRVVAQ</sequence>
<dbReference type="GO" id="GO:0042101">
    <property type="term" value="C:T cell receptor complex"/>
    <property type="evidence" value="ECO:0007669"/>
    <property type="project" value="UniProtKB-KW"/>
</dbReference>
<reference evidence="8" key="4">
    <citation type="submission" date="2025-08" db="UniProtKB">
        <authorList>
            <consortium name="Ensembl"/>
        </authorList>
    </citation>
    <scope>IDENTIFICATION</scope>
</reference>
<feature type="domain" description="Ig-like" evidence="7">
    <location>
        <begin position="22"/>
        <end position="116"/>
    </location>
</feature>
<keyword evidence="5" id="KW-1279">T cell receptor</keyword>
<dbReference type="PROSITE" id="PS50835">
    <property type="entry name" value="IG_LIKE"/>
    <property type="match status" value="1"/>
</dbReference>
<dbReference type="GeneTree" id="ENSGT01110000267314"/>
<evidence type="ECO:0000256" key="1">
    <source>
        <dbReference type="ARBA" id="ARBA00022729"/>
    </source>
</evidence>
<dbReference type="Pfam" id="PF07686">
    <property type="entry name" value="V-set"/>
    <property type="match status" value="1"/>
</dbReference>
<name>A0A4W4DPY5_ELEEL</name>
<reference evidence="8" key="5">
    <citation type="submission" date="2025-09" db="UniProtKB">
        <authorList>
            <consortium name="Ensembl"/>
        </authorList>
    </citation>
    <scope>IDENTIFICATION</scope>
</reference>
<proteinExistence type="predicted"/>
<dbReference type="AlphaFoldDB" id="A0A4W4DPY5"/>
<feature type="chain" id="PRO_5044208662" description="Ig-like domain-containing protein" evidence="6">
    <location>
        <begin position="17"/>
        <end position="116"/>
    </location>
</feature>
<dbReference type="Gene3D" id="2.60.40.10">
    <property type="entry name" value="Immunoglobulins"/>
    <property type="match status" value="1"/>
</dbReference>
<keyword evidence="9" id="KW-1185">Reference proteome</keyword>
<reference evidence="8" key="3">
    <citation type="submission" date="2020-05" db="EMBL/GenBank/DDBJ databases">
        <title>Electrophorus electricus (electric eel) genome, fEleEle1, primary haplotype.</title>
        <authorList>
            <person name="Myers G."/>
            <person name="Meyer A."/>
            <person name="Fedrigo O."/>
            <person name="Formenti G."/>
            <person name="Rhie A."/>
            <person name="Tracey A."/>
            <person name="Sims Y."/>
            <person name="Jarvis E.D."/>
        </authorList>
    </citation>
    <scope>NUCLEOTIDE SEQUENCE [LARGE SCALE GENOMIC DNA]</scope>
</reference>
<dbReference type="SMART" id="SM00406">
    <property type="entry name" value="IGv"/>
    <property type="match status" value="1"/>
</dbReference>
<evidence type="ECO:0000256" key="3">
    <source>
        <dbReference type="ARBA" id="ARBA00023170"/>
    </source>
</evidence>
<dbReference type="InterPro" id="IPR007110">
    <property type="entry name" value="Ig-like_dom"/>
</dbReference>
<keyword evidence="3" id="KW-0675">Receptor</keyword>
<evidence type="ECO:0000313" key="9">
    <source>
        <dbReference type="Proteomes" id="UP000314983"/>
    </source>
</evidence>
<dbReference type="PANTHER" id="PTHR19367:SF18">
    <property type="entry name" value="T CELL RECEPTOR ALPHA VARIABLE 16"/>
    <property type="match status" value="1"/>
</dbReference>
<dbReference type="InterPro" id="IPR051287">
    <property type="entry name" value="TCR_variable_region"/>
</dbReference>
<dbReference type="STRING" id="8005.ENSEEEP00000001197"/>